<dbReference type="SMART" id="SM00283">
    <property type="entry name" value="MA"/>
    <property type="match status" value="1"/>
</dbReference>
<comment type="caution">
    <text evidence="12">The sequence shown here is derived from an EMBL/GenBank/DDBJ whole genome shotgun (WGS) entry which is preliminary data.</text>
</comment>
<dbReference type="PANTHER" id="PTHR32089">
    <property type="entry name" value="METHYL-ACCEPTING CHEMOTAXIS PROTEIN MCPB"/>
    <property type="match status" value="1"/>
</dbReference>
<dbReference type="CDD" id="cd06225">
    <property type="entry name" value="HAMP"/>
    <property type="match status" value="1"/>
</dbReference>
<dbReference type="SMART" id="SM00304">
    <property type="entry name" value="HAMP"/>
    <property type="match status" value="1"/>
</dbReference>
<sequence length="549" mass="59534">MKLKTKILMISIVPLLLSVIIIGYNIFGMTKLNSSTEKLVNILVQIEELNSSAKSLEKSLSAYSLNISASNTNDVTKDFQILTSDYKMLRKGLTDKKQTQLIERIGSKFDELKSESGTAVKEGDQAEIKRQSLRTKGLINDVYQLKLLINNEYEWMQSDLKERIKGMILFSMIALIVLVIGSLIFSISITRKIVTPLKKITENAEEVANGNLAVPAIAVRTRDEVFALNQSFAQMIDNLRAVITQVGNGSGQVAASAEQLMASADETMKGSELITASIQQVSEGAESQTRMSNESVRSVEQSKNAVGQISENAALVLELAENASEQTHHGSALVLDTLEQMDSIQHSVAGTDQALNDLSQRSVEIGSILNIINDIAEQTNLLALNAAIEAARAGDAGKGFAVVANEVRKLADQTRKSVLDISKMTKHIQEETKNTVASIHDVKEKVDSGLEIAQKTNESFTTILNAIVQVTEQIKKISSTSQKINEEVNHVSGHVSEMSNVAGTTSASAIEVVAASEEQLASMEEVNAAATALTNLAEELQDVVSKFKL</sequence>
<keyword evidence="4 6" id="KW-0807">Transducer</keyword>
<dbReference type="PRINTS" id="PR00260">
    <property type="entry name" value="CHEMTRNSDUCR"/>
</dbReference>
<feature type="region of interest" description="Disordered" evidence="8">
    <location>
        <begin position="284"/>
        <end position="303"/>
    </location>
</feature>
<evidence type="ECO:0000256" key="8">
    <source>
        <dbReference type="SAM" id="MobiDB-lite"/>
    </source>
</evidence>
<feature type="transmembrane region" description="Helical" evidence="9">
    <location>
        <begin position="6"/>
        <end position="27"/>
    </location>
</feature>
<organism evidence="12 13">
    <name type="scientific">Fictibacillus terranigra</name>
    <dbReference type="NCBI Taxonomy" id="3058424"/>
    <lineage>
        <taxon>Bacteria</taxon>
        <taxon>Bacillati</taxon>
        <taxon>Bacillota</taxon>
        <taxon>Bacilli</taxon>
        <taxon>Bacillales</taxon>
        <taxon>Fictibacillaceae</taxon>
        <taxon>Fictibacillus</taxon>
    </lineage>
</organism>
<name>A0ABT8E231_9BACL</name>
<evidence type="ECO:0000313" key="13">
    <source>
        <dbReference type="Proteomes" id="UP001168694"/>
    </source>
</evidence>
<dbReference type="Pfam" id="PF00015">
    <property type="entry name" value="MCPsignal"/>
    <property type="match status" value="1"/>
</dbReference>
<dbReference type="Proteomes" id="UP001168694">
    <property type="component" value="Unassembled WGS sequence"/>
</dbReference>
<feature type="coiled-coil region" evidence="7">
    <location>
        <begin position="39"/>
        <end position="66"/>
    </location>
</feature>
<keyword evidence="3 9" id="KW-0472">Membrane</keyword>
<reference evidence="12" key="1">
    <citation type="submission" date="2023-06" db="EMBL/GenBank/DDBJ databases">
        <title>Draft Genome Sequences of Representative Paenibacillus Polymyxa, Bacillus cereus, Fictibacillus sp., and Brevibacillus agri Strains Isolated from Amazonian Dark Earth.</title>
        <authorList>
            <person name="Pellegrinetti T.A."/>
            <person name="Cunha I.C.M."/>
            <person name="Chaves M.G."/>
            <person name="Freitas A.S."/>
            <person name="Silva A.V.R."/>
            <person name="Tsai S.M."/>
            <person name="Mendes L.W."/>
        </authorList>
    </citation>
    <scope>NUCLEOTIDE SEQUENCE</scope>
    <source>
        <strain evidence="12">CENA-BCM004</strain>
    </source>
</reference>
<dbReference type="InterPro" id="IPR003660">
    <property type="entry name" value="HAMP_dom"/>
</dbReference>
<keyword evidence="9" id="KW-0812">Transmembrane</keyword>
<evidence type="ECO:0000313" key="12">
    <source>
        <dbReference type="EMBL" id="MDN4071950.1"/>
    </source>
</evidence>
<dbReference type="RefSeq" id="WP_290398098.1">
    <property type="nucleotide sequence ID" value="NZ_JAUHLN010000001.1"/>
</dbReference>
<keyword evidence="9" id="KW-1133">Transmembrane helix</keyword>
<evidence type="ECO:0000256" key="4">
    <source>
        <dbReference type="ARBA" id="ARBA00023224"/>
    </source>
</evidence>
<keyword evidence="13" id="KW-1185">Reference proteome</keyword>
<dbReference type="Pfam" id="PF00672">
    <property type="entry name" value="HAMP"/>
    <property type="match status" value="1"/>
</dbReference>
<comment type="subcellular location">
    <subcellularLocation>
        <location evidence="1">Cell membrane</location>
    </subcellularLocation>
</comment>
<evidence type="ECO:0000256" key="6">
    <source>
        <dbReference type="PROSITE-ProRule" id="PRU00284"/>
    </source>
</evidence>
<feature type="domain" description="HAMP" evidence="11">
    <location>
        <begin position="191"/>
        <end position="244"/>
    </location>
</feature>
<keyword evidence="7" id="KW-0175">Coiled coil</keyword>
<dbReference type="SUPFAM" id="SSF58104">
    <property type="entry name" value="Methyl-accepting chemotaxis protein (MCP) signaling domain"/>
    <property type="match status" value="1"/>
</dbReference>
<proteinExistence type="inferred from homology"/>
<evidence type="ECO:0000259" key="10">
    <source>
        <dbReference type="PROSITE" id="PS50111"/>
    </source>
</evidence>
<dbReference type="InterPro" id="IPR004089">
    <property type="entry name" value="MCPsignal_dom"/>
</dbReference>
<dbReference type="PROSITE" id="PS50111">
    <property type="entry name" value="CHEMOTAXIS_TRANSDUC_2"/>
    <property type="match status" value="1"/>
</dbReference>
<protein>
    <submittedName>
        <fullName evidence="12">Methyl-accepting chemotaxis protein</fullName>
    </submittedName>
</protein>
<dbReference type="Gene3D" id="6.10.340.10">
    <property type="match status" value="1"/>
</dbReference>
<evidence type="ECO:0000256" key="1">
    <source>
        <dbReference type="ARBA" id="ARBA00004236"/>
    </source>
</evidence>
<evidence type="ECO:0000256" key="9">
    <source>
        <dbReference type="SAM" id="Phobius"/>
    </source>
</evidence>
<evidence type="ECO:0000256" key="7">
    <source>
        <dbReference type="SAM" id="Coils"/>
    </source>
</evidence>
<dbReference type="PANTHER" id="PTHR32089:SF112">
    <property type="entry name" value="LYSOZYME-LIKE PROTEIN-RELATED"/>
    <property type="match status" value="1"/>
</dbReference>
<evidence type="ECO:0000256" key="5">
    <source>
        <dbReference type="ARBA" id="ARBA00029447"/>
    </source>
</evidence>
<gene>
    <name evidence="12" type="ORF">QYF49_02750</name>
</gene>
<feature type="domain" description="Methyl-accepting transducer" evidence="10">
    <location>
        <begin position="263"/>
        <end position="499"/>
    </location>
</feature>
<evidence type="ECO:0000256" key="3">
    <source>
        <dbReference type="ARBA" id="ARBA00023136"/>
    </source>
</evidence>
<evidence type="ECO:0000256" key="2">
    <source>
        <dbReference type="ARBA" id="ARBA00022475"/>
    </source>
</evidence>
<dbReference type="EMBL" id="JAUHLN010000001">
    <property type="protein sequence ID" value="MDN4071950.1"/>
    <property type="molecule type" value="Genomic_DNA"/>
</dbReference>
<dbReference type="CDD" id="cd11386">
    <property type="entry name" value="MCP_signal"/>
    <property type="match status" value="1"/>
</dbReference>
<dbReference type="Gene3D" id="1.10.287.950">
    <property type="entry name" value="Methyl-accepting chemotaxis protein"/>
    <property type="match status" value="1"/>
</dbReference>
<dbReference type="PROSITE" id="PS50885">
    <property type="entry name" value="HAMP"/>
    <property type="match status" value="1"/>
</dbReference>
<evidence type="ECO:0000259" key="11">
    <source>
        <dbReference type="PROSITE" id="PS50885"/>
    </source>
</evidence>
<keyword evidence="2" id="KW-1003">Cell membrane</keyword>
<accession>A0ABT8E231</accession>
<comment type="similarity">
    <text evidence="5">Belongs to the methyl-accepting chemotaxis (MCP) protein family.</text>
</comment>
<dbReference type="InterPro" id="IPR004090">
    <property type="entry name" value="Chemotax_Me-accpt_rcpt"/>
</dbReference>
<feature type="transmembrane region" description="Helical" evidence="9">
    <location>
        <begin position="166"/>
        <end position="189"/>
    </location>
</feature>